<dbReference type="EMBL" id="CAFAAB010000099">
    <property type="protein sequence ID" value="CAB4787261.1"/>
    <property type="molecule type" value="Genomic_DNA"/>
</dbReference>
<dbReference type="HAMAP" id="MF_01343_B">
    <property type="entry name" value="Ribosomal_uS15_B"/>
    <property type="match status" value="1"/>
</dbReference>
<dbReference type="CDD" id="cd00353">
    <property type="entry name" value="Ribosomal_S15p_S13e"/>
    <property type="match status" value="1"/>
</dbReference>
<keyword evidence="1" id="KW-0689">Ribosomal protein</keyword>
<proteinExistence type="inferred from homology"/>
<dbReference type="PANTHER" id="PTHR23321:SF26">
    <property type="entry name" value="SMALL RIBOSOMAL SUBUNIT PROTEIN US15M"/>
    <property type="match status" value="1"/>
</dbReference>
<dbReference type="GO" id="GO:0022627">
    <property type="term" value="C:cytosolic small ribosomal subunit"/>
    <property type="evidence" value="ECO:0007669"/>
    <property type="project" value="TreeGrafter"/>
</dbReference>
<dbReference type="PROSITE" id="PS00362">
    <property type="entry name" value="RIBOSOMAL_S15"/>
    <property type="match status" value="1"/>
</dbReference>
<dbReference type="InterPro" id="IPR009068">
    <property type="entry name" value="uS15_NS1_RNA-bd_sf"/>
</dbReference>
<dbReference type="SUPFAM" id="SSF47060">
    <property type="entry name" value="S15/NS1 RNA-binding domain"/>
    <property type="match status" value="1"/>
</dbReference>
<dbReference type="NCBIfam" id="TIGR00952">
    <property type="entry name" value="S15_bact"/>
    <property type="match status" value="1"/>
</dbReference>
<dbReference type="Pfam" id="PF00312">
    <property type="entry name" value="Ribosomal_S15"/>
    <property type="match status" value="1"/>
</dbReference>
<evidence type="ECO:0000256" key="1">
    <source>
        <dbReference type="ARBA" id="ARBA00022980"/>
    </source>
</evidence>
<evidence type="ECO:0000313" key="3">
    <source>
        <dbReference type="EMBL" id="CAB4787261.1"/>
    </source>
</evidence>
<protein>
    <submittedName>
        <fullName evidence="3">Unannotated protein</fullName>
    </submittedName>
</protein>
<dbReference type="InterPro" id="IPR005290">
    <property type="entry name" value="Ribosomal_uS15_bac-type"/>
</dbReference>
<dbReference type="SMART" id="SM01387">
    <property type="entry name" value="Ribosomal_S15"/>
    <property type="match status" value="1"/>
</dbReference>
<reference evidence="3" key="1">
    <citation type="submission" date="2020-05" db="EMBL/GenBank/DDBJ databases">
        <authorList>
            <person name="Chiriac C."/>
            <person name="Salcher M."/>
            <person name="Ghai R."/>
            <person name="Kavagutti S V."/>
        </authorList>
    </citation>
    <scope>NUCLEOTIDE SEQUENCE</scope>
</reference>
<dbReference type="Gene3D" id="6.10.250.3130">
    <property type="match status" value="1"/>
</dbReference>
<sequence>MAEKSQTIQEYRAHETDTGSSEVQIALLTGRIAHLTEHLKIHKGDHHSRRGLMKLIGQRRRLLDYVQKGDVERYRTLIARLGIRR</sequence>
<name>A0A6J6WPR6_9ZZZZ</name>
<dbReference type="Gene3D" id="1.10.287.10">
    <property type="entry name" value="S15/NS1, RNA-binding"/>
    <property type="match status" value="1"/>
</dbReference>
<dbReference type="GO" id="GO:0006412">
    <property type="term" value="P:translation"/>
    <property type="evidence" value="ECO:0007669"/>
    <property type="project" value="InterPro"/>
</dbReference>
<gene>
    <name evidence="3" type="ORF">UFOPK2958_00904</name>
</gene>
<evidence type="ECO:0000256" key="2">
    <source>
        <dbReference type="ARBA" id="ARBA00023274"/>
    </source>
</evidence>
<dbReference type="InterPro" id="IPR000589">
    <property type="entry name" value="Ribosomal_uS15"/>
</dbReference>
<keyword evidence="2" id="KW-0687">Ribonucleoprotein</keyword>
<dbReference type="AlphaFoldDB" id="A0A6J6WPR6"/>
<dbReference type="GO" id="GO:0003735">
    <property type="term" value="F:structural constituent of ribosome"/>
    <property type="evidence" value="ECO:0007669"/>
    <property type="project" value="InterPro"/>
</dbReference>
<dbReference type="PANTHER" id="PTHR23321">
    <property type="entry name" value="RIBOSOMAL PROTEIN S15, BACTERIAL AND ORGANELLAR"/>
    <property type="match status" value="1"/>
</dbReference>
<organism evidence="3">
    <name type="scientific">freshwater metagenome</name>
    <dbReference type="NCBI Taxonomy" id="449393"/>
    <lineage>
        <taxon>unclassified sequences</taxon>
        <taxon>metagenomes</taxon>
        <taxon>ecological metagenomes</taxon>
    </lineage>
</organism>
<dbReference type="FunFam" id="1.10.287.10:FF:000002">
    <property type="entry name" value="30S ribosomal protein S15"/>
    <property type="match status" value="1"/>
</dbReference>
<accession>A0A6J6WPR6</accession>